<dbReference type="EMBL" id="CAAALY010026276">
    <property type="protein sequence ID" value="VEL15878.1"/>
    <property type="molecule type" value="Genomic_DNA"/>
</dbReference>
<name>A0A3S4ZNF2_9PLAT</name>
<proteinExistence type="predicted"/>
<keyword evidence="2" id="KW-1185">Reference proteome</keyword>
<comment type="caution">
    <text evidence="1">The sequence shown here is derived from an EMBL/GenBank/DDBJ whole genome shotgun (WGS) entry which is preliminary data.</text>
</comment>
<evidence type="ECO:0000313" key="2">
    <source>
        <dbReference type="Proteomes" id="UP000784294"/>
    </source>
</evidence>
<evidence type="ECO:0000313" key="1">
    <source>
        <dbReference type="EMBL" id="VEL15878.1"/>
    </source>
</evidence>
<organism evidence="1 2">
    <name type="scientific">Protopolystoma xenopodis</name>
    <dbReference type="NCBI Taxonomy" id="117903"/>
    <lineage>
        <taxon>Eukaryota</taxon>
        <taxon>Metazoa</taxon>
        <taxon>Spiralia</taxon>
        <taxon>Lophotrochozoa</taxon>
        <taxon>Platyhelminthes</taxon>
        <taxon>Monogenea</taxon>
        <taxon>Polyopisthocotylea</taxon>
        <taxon>Polystomatidea</taxon>
        <taxon>Polystomatidae</taxon>
        <taxon>Protopolystoma</taxon>
    </lineage>
</organism>
<protein>
    <submittedName>
        <fullName evidence="1">Uncharacterized protein</fullName>
    </submittedName>
</protein>
<dbReference type="AlphaFoldDB" id="A0A3S4ZNF2"/>
<dbReference type="Proteomes" id="UP000784294">
    <property type="component" value="Unassembled WGS sequence"/>
</dbReference>
<sequence>MLPKICSAEVDASSVNLREESISSEQLEYCQTGQQASQSVNVQHQSYNNAVYLDKPTSGIFDSVLSTSPAGDWDANQCDSTLLRLVASLLQGEKWVFHKISFYYLVFHI</sequence>
<reference evidence="1" key="1">
    <citation type="submission" date="2018-11" db="EMBL/GenBank/DDBJ databases">
        <authorList>
            <consortium name="Pathogen Informatics"/>
        </authorList>
    </citation>
    <scope>NUCLEOTIDE SEQUENCE</scope>
</reference>
<accession>A0A3S4ZNF2</accession>
<gene>
    <name evidence="1" type="ORF">PXEA_LOCUS9318</name>
</gene>